<keyword evidence="2" id="KW-1185">Reference proteome</keyword>
<accession>A0ABS2UET5</accession>
<gene>
    <name evidence="1" type="ORF">JWG45_17175</name>
</gene>
<proteinExistence type="predicted"/>
<evidence type="ECO:0000313" key="1">
    <source>
        <dbReference type="EMBL" id="MBM9578880.1"/>
    </source>
</evidence>
<name>A0ABS2UET5_9LEPT</name>
<comment type="caution">
    <text evidence="1">The sequence shown here is derived from an EMBL/GenBank/DDBJ whole genome shotgun (WGS) entry which is preliminary data.</text>
</comment>
<dbReference type="RefSeq" id="WP_205280853.1">
    <property type="nucleotide sequence ID" value="NZ_JAFFPU010000069.1"/>
</dbReference>
<dbReference type="Proteomes" id="UP000724686">
    <property type="component" value="Unassembled WGS sequence"/>
</dbReference>
<dbReference type="NCBIfam" id="NF047688">
    <property type="entry name" value="LIMLP_19325_fam"/>
    <property type="match status" value="1"/>
</dbReference>
<protein>
    <submittedName>
        <fullName evidence="1">Uncharacterized protein</fullName>
    </submittedName>
</protein>
<evidence type="ECO:0000313" key="2">
    <source>
        <dbReference type="Proteomes" id="UP000724686"/>
    </source>
</evidence>
<dbReference type="EMBL" id="JAFFPU010000069">
    <property type="protein sequence ID" value="MBM9578880.1"/>
    <property type="molecule type" value="Genomic_DNA"/>
</dbReference>
<reference evidence="1 2" key="1">
    <citation type="submission" date="2021-02" db="EMBL/GenBank/DDBJ databases">
        <title>Leptospira ainlahdjerensis sp. nov., Leptospira ainazelensis sp. nov., Leptospira abararensis sp. nov. and Leptospira chreensis sp. nov., four new species isolated from water sources in Algeria.</title>
        <authorList>
            <person name="Amara Korba A."/>
            <person name="Kainiu M."/>
            <person name="Vincent A.T."/>
            <person name="Mariet J.-F."/>
            <person name="Veyrier F.J."/>
            <person name="Goarant C."/>
            <person name="Picardeau M."/>
        </authorList>
    </citation>
    <scope>NUCLEOTIDE SEQUENCE [LARGE SCALE GENOMIC DNA]</scope>
    <source>
        <strain evidence="1 2">201903070</strain>
    </source>
</reference>
<sequence>MNKVSLFRYFKQRMSELSFLIPLFYLSHYLIGFMEGKMSGQFLNLKAVELNENDLDEHEKLFGLDLSPVDRKAILKYSGYRTALRFVRSRNTISASSIDLDSYFSNGER</sequence>
<organism evidence="1 2">
    <name type="scientific">Leptospira ainlahdjerensis</name>
    <dbReference type="NCBI Taxonomy" id="2810033"/>
    <lineage>
        <taxon>Bacteria</taxon>
        <taxon>Pseudomonadati</taxon>
        <taxon>Spirochaetota</taxon>
        <taxon>Spirochaetia</taxon>
        <taxon>Leptospirales</taxon>
        <taxon>Leptospiraceae</taxon>
        <taxon>Leptospira</taxon>
    </lineage>
</organism>